<accession>B4J293</accession>
<reference evidence="2 3" key="1">
    <citation type="journal article" date="2007" name="Nature">
        <title>Evolution of genes and genomes on the Drosophila phylogeny.</title>
        <authorList>
            <consortium name="Drosophila 12 Genomes Consortium"/>
            <person name="Clark A.G."/>
            <person name="Eisen M.B."/>
            <person name="Smith D.R."/>
            <person name="Bergman C.M."/>
            <person name="Oliver B."/>
            <person name="Markow T.A."/>
            <person name="Kaufman T.C."/>
            <person name="Kellis M."/>
            <person name="Gelbart W."/>
            <person name="Iyer V.N."/>
            <person name="Pollard D.A."/>
            <person name="Sackton T.B."/>
            <person name="Larracuente A.M."/>
            <person name="Singh N.D."/>
            <person name="Abad J.P."/>
            <person name="Abt D.N."/>
            <person name="Adryan B."/>
            <person name="Aguade M."/>
            <person name="Akashi H."/>
            <person name="Anderson W.W."/>
            <person name="Aquadro C.F."/>
            <person name="Ardell D.H."/>
            <person name="Arguello R."/>
            <person name="Artieri C.G."/>
            <person name="Barbash D.A."/>
            <person name="Barker D."/>
            <person name="Barsanti P."/>
            <person name="Batterham P."/>
            <person name="Batzoglou S."/>
            <person name="Begun D."/>
            <person name="Bhutkar A."/>
            <person name="Blanco E."/>
            <person name="Bosak S.A."/>
            <person name="Bradley R.K."/>
            <person name="Brand A.D."/>
            <person name="Brent M.R."/>
            <person name="Brooks A.N."/>
            <person name="Brown R.H."/>
            <person name="Butlin R.K."/>
            <person name="Caggese C."/>
            <person name="Calvi B.R."/>
            <person name="Bernardo de Carvalho A."/>
            <person name="Caspi A."/>
            <person name="Castrezana S."/>
            <person name="Celniker S.E."/>
            <person name="Chang J.L."/>
            <person name="Chapple C."/>
            <person name="Chatterji S."/>
            <person name="Chinwalla A."/>
            <person name="Civetta A."/>
            <person name="Clifton S.W."/>
            <person name="Comeron J.M."/>
            <person name="Costello J.C."/>
            <person name="Coyne J.A."/>
            <person name="Daub J."/>
            <person name="David R.G."/>
            <person name="Delcher A.L."/>
            <person name="Delehaunty K."/>
            <person name="Do C.B."/>
            <person name="Ebling H."/>
            <person name="Edwards K."/>
            <person name="Eickbush T."/>
            <person name="Evans J.D."/>
            <person name="Filipski A."/>
            <person name="Findeiss S."/>
            <person name="Freyhult E."/>
            <person name="Fulton L."/>
            <person name="Fulton R."/>
            <person name="Garcia A.C."/>
            <person name="Gardiner A."/>
            <person name="Garfield D.A."/>
            <person name="Garvin B.E."/>
            <person name="Gibson G."/>
            <person name="Gilbert D."/>
            <person name="Gnerre S."/>
            <person name="Godfrey J."/>
            <person name="Good R."/>
            <person name="Gotea V."/>
            <person name="Gravely B."/>
            <person name="Greenberg A.J."/>
            <person name="Griffiths-Jones S."/>
            <person name="Gross S."/>
            <person name="Guigo R."/>
            <person name="Gustafson E.A."/>
            <person name="Haerty W."/>
            <person name="Hahn M.W."/>
            <person name="Halligan D.L."/>
            <person name="Halpern A.L."/>
            <person name="Halter G.M."/>
            <person name="Han M.V."/>
            <person name="Heger A."/>
            <person name="Hillier L."/>
            <person name="Hinrichs A.S."/>
            <person name="Holmes I."/>
            <person name="Hoskins R.A."/>
            <person name="Hubisz M.J."/>
            <person name="Hultmark D."/>
            <person name="Huntley M.A."/>
            <person name="Jaffe D.B."/>
            <person name="Jagadeeshan S."/>
            <person name="Jeck W.R."/>
            <person name="Johnson J."/>
            <person name="Jones C.D."/>
            <person name="Jordan W.C."/>
            <person name="Karpen G.H."/>
            <person name="Kataoka E."/>
            <person name="Keightley P.D."/>
            <person name="Kheradpour P."/>
            <person name="Kirkness E.F."/>
            <person name="Koerich L.B."/>
            <person name="Kristiansen K."/>
            <person name="Kudrna D."/>
            <person name="Kulathinal R.J."/>
            <person name="Kumar S."/>
            <person name="Kwok R."/>
            <person name="Lander E."/>
            <person name="Langley C.H."/>
            <person name="Lapoint R."/>
            <person name="Lazzaro B.P."/>
            <person name="Lee S.J."/>
            <person name="Levesque L."/>
            <person name="Li R."/>
            <person name="Lin C.F."/>
            <person name="Lin M.F."/>
            <person name="Lindblad-Toh K."/>
            <person name="Llopart A."/>
            <person name="Long M."/>
            <person name="Low L."/>
            <person name="Lozovsky E."/>
            <person name="Lu J."/>
            <person name="Luo M."/>
            <person name="Machado C.A."/>
            <person name="Makalowski W."/>
            <person name="Marzo M."/>
            <person name="Matsuda M."/>
            <person name="Matzkin L."/>
            <person name="McAllister B."/>
            <person name="McBride C.S."/>
            <person name="McKernan B."/>
            <person name="McKernan K."/>
            <person name="Mendez-Lago M."/>
            <person name="Minx P."/>
            <person name="Mollenhauer M.U."/>
            <person name="Montooth K."/>
            <person name="Mount S.M."/>
            <person name="Mu X."/>
            <person name="Myers E."/>
            <person name="Negre B."/>
            <person name="Newfeld S."/>
            <person name="Nielsen R."/>
            <person name="Noor M.A."/>
            <person name="O'Grady P."/>
            <person name="Pachter L."/>
            <person name="Papaceit M."/>
            <person name="Parisi M.J."/>
            <person name="Parisi M."/>
            <person name="Parts L."/>
            <person name="Pedersen J.S."/>
            <person name="Pesole G."/>
            <person name="Phillippy A.M."/>
            <person name="Ponting C.P."/>
            <person name="Pop M."/>
            <person name="Porcelli D."/>
            <person name="Powell J.R."/>
            <person name="Prohaska S."/>
            <person name="Pruitt K."/>
            <person name="Puig M."/>
            <person name="Quesneville H."/>
            <person name="Ram K.R."/>
            <person name="Rand D."/>
            <person name="Rasmussen M.D."/>
            <person name="Reed L.K."/>
            <person name="Reenan R."/>
            <person name="Reily A."/>
            <person name="Remington K.A."/>
            <person name="Rieger T.T."/>
            <person name="Ritchie M.G."/>
            <person name="Robin C."/>
            <person name="Rogers Y.H."/>
            <person name="Rohde C."/>
            <person name="Rozas J."/>
            <person name="Rubenfield M.J."/>
            <person name="Ruiz A."/>
            <person name="Russo S."/>
            <person name="Salzberg S.L."/>
            <person name="Sanchez-Gracia A."/>
            <person name="Saranga D.J."/>
            <person name="Sato H."/>
            <person name="Schaeffer S.W."/>
            <person name="Schatz M.C."/>
            <person name="Schlenke T."/>
            <person name="Schwartz R."/>
            <person name="Segarra C."/>
            <person name="Singh R.S."/>
            <person name="Sirot L."/>
            <person name="Sirota M."/>
            <person name="Sisneros N.B."/>
            <person name="Smith C.D."/>
            <person name="Smith T.F."/>
            <person name="Spieth J."/>
            <person name="Stage D.E."/>
            <person name="Stark A."/>
            <person name="Stephan W."/>
            <person name="Strausberg R.L."/>
            <person name="Strempel S."/>
            <person name="Sturgill D."/>
            <person name="Sutton G."/>
            <person name="Sutton G.G."/>
            <person name="Tao W."/>
            <person name="Teichmann S."/>
            <person name="Tobari Y.N."/>
            <person name="Tomimura Y."/>
            <person name="Tsolas J.M."/>
            <person name="Valente V.L."/>
            <person name="Venter E."/>
            <person name="Venter J.C."/>
            <person name="Vicario S."/>
            <person name="Vieira F.G."/>
            <person name="Vilella A.J."/>
            <person name="Villasante A."/>
            <person name="Walenz B."/>
            <person name="Wang J."/>
            <person name="Wasserman M."/>
            <person name="Watts T."/>
            <person name="Wilson D."/>
            <person name="Wilson R.K."/>
            <person name="Wing R.A."/>
            <person name="Wolfner M.F."/>
            <person name="Wong A."/>
            <person name="Wong G.K."/>
            <person name="Wu C.I."/>
            <person name="Wu G."/>
            <person name="Yamamoto D."/>
            <person name="Yang H.P."/>
            <person name="Yang S.P."/>
            <person name="Yorke J.A."/>
            <person name="Yoshida K."/>
            <person name="Zdobnov E."/>
            <person name="Zhang P."/>
            <person name="Zhang Y."/>
            <person name="Zimin A.V."/>
            <person name="Baldwin J."/>
            <person name="Abdouelleil A."/>
            <person name="Abdulkadir J."/>
            <person name="Abebe A."/>
            <person name="Abera B."/>
            <person name="Abreu J."/>
            <person name="Acer S.C."/>
            <person name="Aftuck L."/>
            <person name="Alexander A."/>
            <person name="An P."/>
            <person name="Anderson E."/>
            <person name="Anderson S."/>
            <person name="Arachi H."/>
            <person name="Azer M."/>
            <person name="Bachantsang P."/>
            <person name="Barry A."/>
            <person name="Bayul T."/>
            <person name="Berlin A."/>
            <person name="Bessette D."/>
            <person name="Bloom T."/>
            <person name="Blye J."/>
            <person name="Boguslavskiy L."/>
            <person name="Bonnet C."/>
            <person name="Boukhgalter B."/>
            <person name="Bourzgui I."/>
            <person name="Brown A."/>
            <person name="Cahill P."/>
            <person name="Channer S."/>
            <person name="Cheshatsang Y."/>
            <person name="Chuda L."/>
            <person name="Citroen M."/>
            <person name="Collymore A."/>
            <person name="Cooke P."/>
            <person name="Costello M."/>
            <person name="D'Aco K."/>
            <person name="Daza R."/>
            <person name="De Haan G."/>
            <person name="DeGray S."/>
            <person name="DeMaso C."/>
            <person name="Dhargay N."/>
            <person name="Dooley K."/>
            <person name="Dooley E."/>
            <person name="Doricent M."/>
            <person name="Dorje P."/>
            <person name="Dorjee K."/>
            <person name="Dupes A."/>
            <person name="Elong R."/>
            <person name="Falk J."/>
            <person name="Farina A."/>
            <person name="Faro S."/>
            <person name="Ferguson D."/>
            <person name="Fisher S."/>
            <person name="Foley C.D."/>
            <person name="Franke A."/>
            <person name="Friedrich D."/>
            <person name="Gadbois L."/>
            <person name="Gearin G."/>
            <person name="Gearin C.R."/>
            <person name="Giannoukos G."/>
            <person name="Goode T."/>
            <person name="Graham J."/>
            <person name="Grandbois E."/>
            <person name="Grewal S."/>
            <person name="Gyaltsen K."/>
            <person name="Hafez N."/>
            <person name="Hagos B."/>
            <person name="Hall J."/>
            <person name="Henson C."/>
            <person name="Hollinger A."/>
            <person name="Honan T."/>
            <person name="Huard M.D."/>
            <person name="Hughes L."/>
            <person name="Hurhula B."/>
            <person name="Husby M.E."/>
            <person name="Kamat A."/>
            <person name="Kanga B."/>
            <person name="Kashin S."/>
            <person name="Khazanovich D."/>
            <person name="Kisner P."/>
            <person name="Lance K."/>
            <person name="Lara M."/>
            <person name="Lee W."/>
            <person name="Lennon N."/>
            <person name="Letendre F."/>
            <person name="LeVine R."/>
            <person name="Lipovsky A."/>
            <person name="Liu X."/>
            <person name="Liu J."/>
            <person name="Liu S."/>
            <person name="Lokyitsang T."/>
            <person name="Lokyitsang Y."/>
            <person name="Lubonja R."/>
            <person name="Lui A."/>
            <person name="MacDonald P."/>
            <person name="Magnisalis V."/>
            <person name="Maru K."/>
            <person name="Matthews C."/>
            <person name="McCusker W."/>
            <person name="McDonough S."/>
            <person name="Mehta T."/>
            <person name="Meldrim J."/>
            <person name="Meneus L."/>
            <person name="Mihai O."/>
            <person name="Mihalev A."/>
            <person name="Mihova T."/>
            <person name="Mittelman R."/>
            <person name="Mlenga V."/>
            <person name="Montmayeur A."/>
            <person name="Mulrain L."/>
            <person name="Navidi A."/>
            <person name="Naylor J."/>
            <person name="Negash T."/>
            <person name="Nguyen T."/>
            <person name="Nguyen N."/>
            <person name="Nicol R."/>
            <person name="Norbu C."/>
            <person name="Norbu N."/>
            <person name="Novod N."/>
            <person name="O'Neill B."/>
            <person name="Osman S."/>
            <person name="Markiewicz E."/>
            <person name="Oyono O.L."/>
            <person name="Patti C."/>
            <person name="Phunkhang P."/>
            <person name="Pierre F."/>
            <person name="Priest M."/>
            <person name="Raghuraman S."/>
            <person name="Rege F."/>
            <person name="Reyes R."/>
            <person name="Rise C."/>
            <person name="Rogov P."/>
            <person name="Ross K."/>
            <person name="Ryan E."/>
            <person name="Settipalli S."/>
            <person name="Shea T."/>
            <person name="Sherpa N."/>
            <person name="Shi L."/>
            <person name="Shih D."/>
            <person name="Sparrow T."/>
            <person name="Spaulding J."/>
            <person name="Stalker J."/>
            <person name="Stange-Thomann N."/>
            <person name="Stavropoulos S."/>
            <person name="Stone C."/>
            <person name="Strader C."/>
            <person name="Tesfaye S."/>
            <person name="Thomson T."/>
            <person name="Thoulutsang Y."/>
            <person name="Thoulutsang D."/>
            <person name="Topham K."/>
            <person name="Topping I."/>
            <person name="Tsamla T."/>
            <person name="Vassiliev H."/>
            <person name="Vo A."/>
            <person name="Wangchuk T."/>
            <person name="Wangdi T."/>
            <person name="Weiand M."/>
            <person name="Wilkinson J."/>
            <person name="Wilson A."/>
            <person name="Yadav S."/>
            <person name="Young G."/>
            <person name="Yu Q."/>
            <person name="Zembek L."/>
            <person name="Zhong D."/>
            <person name="Zimmer A."/>
            <person name="Zwirko Z."/>
            <person name="Jaffe D.B."/>
            <person name="Alvarez P."/>
            <person name="Brockman W."/>
            <person name="Butler J."/>
            <person name="Chin C."/>
            <person name="Gnerre S."/>
            <person name="Grabherr M."/>
            <person name="Kleber M."/>
            <person name="Mauceli E."/>
            <person name="MacCallum I."/>
        </authorList>
    </citation>
    <scope>NUCLEOTIDE SEQUENCE [LARGE SCALE GENOMIC DNA]</scope>
    <source>
        <strain evidence="3">Tucson 15287-2541.00</strain>
    </source>
</reference>
<dbReference type="Proteomes" id="UP000001070">
    <property type="component" value="Unassembled WGS sequence"/>
</dbReference>
<dbReference type="HOGENOM" id="CLU_2136029_0_0_1"/>
<protein>
    <submittedName>
        <fullName evidence="2">GH14885</fullName>
    </submittedName>
</protein>
<gene>
    <name evidence="2" type="primary">Dgri\GH14885</name>
    <name evidence="2" type="ORF">Dgri_GH14885</name>
</gene>
<evidence type="ECO:0000313" key="3">
    <source>
        <dbReference type="Proteomes" id="UP000001070"/>
    </source>
</evidence>
<name>B4J293_DROGR</name>
<dbReference type="EMBL" id="CH916366">
    <property type="protein sequence ID" value="EDV97044.1"/>
    <property type="molecule type" value="Genomic_DNA"/>
</dbReference>
<sequence length="113" mass="11826">MVHAQAAHMVNIYELGDEAANVEQQRDDLSLDGRLSSSPQTHHSDDINMNIKLLNGSVSSRGSSPGLESDEPPATRACIVRTLSIEAAGATTTPTSNALSLMSNGLSLALAPQ</sequence>
<keyword evidence="3" id="KW-1185">Reference proteome</keyword>
<evidence type="ECO:0000313" key="2">
    <source>
        <dbReference type="EMBL" id="EDV97044.1"/>
    </source>
</evidence>
<dbReference type="STRING" id="7222.B4J293"/>
<dbReference type="OrthoDB" id="6730379at2759"/>
<dbReference type="AlphaFoldDB" id="B4J293"/>
<evidence type="ECO:0000256" key="1">
    <source>
        <dbReference type="SAM" id="MobiDB-lite"/>
    </source>
</evidence>
<dbReference type="eggNOG" id="KOG0118">
    <property type="taxonomic scope" value="Eukaryota"/>
</dbReference>
<feature type="region of interest" description="Disordered" evidence="1">
    <location>
        <begin position="22"/>
        <end position="48"/>
    </location>
</feature>
<dbReference type="PhylomeDB" id="B4J293"/>
<proteinExistence type="predicted"/>
<organism evidence="3">
    <name type="scientific">Drosophila grimshawi</name>
    <name type="common">Hawaiian fruit fly</name>
    <name type="synonym">Idiomyia grimshawi</name>
    <dbReference type="NCBI Taxonomy" id="7222"/>
    <lineage>
        <taxon>Eukaryota</taxon>
        <taxon>Metazoa</taxon>
        <taxon>Ecdysozoa</taxon>
        <taxon>Arthropoda</taxon>
        <taxon>Hexapoda</taxon>
        <taxon>Insecta</taxon>
        <taxon>Pterygota</taxon>
        <taxon>Neoptera</taxon>
        <taxon>Endopterygota</taxon>
        <taxon>Diptera</taxon>
        <taxon>Brachycera</taxon>
        <taxon>Muscomorpha</taxon>
        <taxon>Ephydroidea</taxon>
        <taxon>Drosophilidae</taxon>
        <taxon>Drosophila</taxon>
        <taxon>Hawaiian Drosophila</taxon>
    </lineage>
</organism>